<dbReference type="AlphaFoldDB" id="A0A124HDF6"/>
<dbReference type="Proteomes" id="UP000053127">
    <property type="component" value="Unassembled WGS sequence"/>
</dbReference>
<evidence type="ECO:0000256" key="1">
    <source>
        <dbReference type="ARBA" id="ARBA00004651"/>
    </source>
</evidence>
<keyword evidence="2" id="KW-1003">Cell membrane</keyword>
<evidence type="ECO:0000259" key="8">
    <source>
        <dbReference type="Pfam" id="PF00482"/>
    </source>
</evidence>
<dbReference type="GO" id="GO:0005886">
    <property type="term" value="C:plasma membrane"/>
    <property type="evidence" value="ECO:0007669"/>
    <property type="project" value="UniProtKB-SubCell"/>
</dbReference>
<dbReference type="InterPro" id="IPR042094">
    <property type="entry name" value="T2SS_GspF_sf"/>
</dbReference>
<comment type="subcellular location">
    <subcellularLocation>
        <location evidence="1">Cell membrane</location>
        <topology evidence="1">Multi-pass membrane protein</topology>
    </subcellularLocation>
</comment>
<feature type="signal peptide" evidence="7">
    <location>
        <begin position="1"/>
        <end position="20"/>
    </location>
</feature>
<protein>
    <recommendedName>
        <fullName evidence="8">Type II secretion system protein GspF domain-containing protein</fullName>
    </recommendedName>
</protein>
<reference evidence="9 10" key="1">
    <citation type="submission" date="2015-10" db="EMBL/GenBank/DDBJ databases">
        <title>Draft genome sequence of Streptomyces yokosukanensis DSM 40224, type strain for the species Streptomyces yokosukanensis.</title>
        <authorList>
            <person name="Ruckert C."/>
            <person name="Winkler A."/>
            <person name="Kalinowski J."/>
            <person name="Kampfer P."/>
            <person name="Glaeser S."/>
        </authorList>
    </citation>
    <scope>NUCLEOTIDE SEQUENCE [LARGE SCALE GENOMIC DNA]</scope>
    <source>
        <strain evidence="9 10">DSM 40224</strain>
    </source>
</reference>
<evidence type="ECO:0000256" key="4">
    <source>
        <dbReference type="ARBA" id="ARBA00022989"/>
    </source>
</evidence>
<proteinExistence type="predicted"/>
<comment type="caution">
    <text evidence="9">The sequence shown here is derived from an EMBL/GenBank/DDBJ whole genome shotgun (WGS) entry which is preliminary data.</text>
</comment>
<name>A0A124HDF6_9ACTN</name>
<evidence type="ECO:0000256" key="3">
    <source>
        <dbReference type="ARBA" id="ARBA00022692"/>
    </source>
</evidence>
<organism evidence="9 10">
    <name type="scientific">Streptomyces yokosukanensis</name>
    <dbReference type="NCBI Taxonomy" id="67386"/>
    <lineage>
        <taxon>Bacteria</taxon>
        <taxon>Bacillati</taxon>
        <taxon>Actinomycetota</taxon>
        <taxon>Actinomycetes</taxon>
        <taxon>Kitasatosporales</taxon>
        <taxon>Streptomycetaceae</taxon>
        <taxon>Streptomyces</taxon>
    </lineage>
</organism>
<evidence type="ECO:0000256" key="7">
    <source>
        <dbReference type="SAM" id="SignalP"/>
    </source>
</evidence>
<gene>
    <name evidence="9" type="ORF">AQI95_41875</name>
</gene>
<keyword evidence="7" id="KW-0732">Signal</keyword>
<dbReference type="Gene3D" id="1.20.81.30">
    <property type="entry name" value="Type II secretion system (T2SS), domain F"/>
    <property type="match status" value="1"/>
</dbReference>
<feature type="chain" id="PRO_5007173200" description="Type II secretion system protein GspF domain-containing protein" evidence="7">
    <location>
        <begin position="21"/>
        <end position="306"/>
    </location>
</feature>
<feature type="transmembrane region" description="Helical" evidence="6">
    <location>
        <begin position="224"/>
        <end position="246"/>
    </location>
</feature>
<dbReference type="RefSeq" id="WP_067136450.1">
    <property type="nucleotide sequence ID" value="NZ_KQ948238.1"/>
</dbReference>
<evidence type="ECO:0000256" key="2">
    <source>
        <dbReference type="ARBA" id="ARBA00022475"/>
    </source>
</evidence>
<feature type="transmembrane region" description="Helical" evidence="6">
    <location>
        <begin position="69"/>
        <end position="95"/>
    </location>
</feature>
<feature type="domain" description="Type II secretion system protein GspF" evidence="8">
    <location>
        <begin position="114"/>
        <end position="237"/>
    </location>
</feature>
<sequence>MMSALWWTLCGALLAGGLVAATVAAIGTTVPAGQGRIARWQAQWSGGPDAHRRIARRRMFVIAAVVTTAGVWLVSGVFVAALLLGAAVIGVPWLVSPADTVKGRIAKLEALADWTQRLSEILRLGLALEQALTTSRKNPPAAIEDEVAELADKLKAGWLPVDALRDFADRLDDVTADKVVAALMLCAVDPGPGLAADLEDVSASIREEVVQRRKIESERAKSRSAVRSMTIISLCLVLGGFLVAYTAPYGTLLGQLVLALLGAAFAGVLWWTRRLASHRPVPRFLIIDPRSRVKQQTEPAFEEFVG</sequence>
<keyword evidence="4 6" id="KW-1133">Transmembrane helix</keyword>
<dbReference type="PANTHER" id="PTHR35007:SF3">
    <property type="entry name" value="POSSIBLE CONSERVED ALANINE RICH MEMBRANE PROTEIN"/>
    <property type="match status" value="1"/>
</dbReference>
<dbReference type="PANTHER" id="PTHR35007">
    <property type="entry name" value="INTEGRAL MEMBRANE PROTEIN-RELATED"/>
    <property type="match status" value="1"/>
</dbReference>
<keyword evidence="5 6" id="KW-0472">Membrane</keyword>
<evidence type="ECO:0000313" key="9">
    <source>
        <dbReference type="EMBL" id="KUM97371.1"/>
    </source>
</evidence>
<feature type="transmembrane region" description="Helical" evidence="6">
    <location>
        <begin position="252"/>
        <end position="271"/>
    </location>
</feature>
<evidence type="ECO:0000256" key="6">
    <source>
        <dbReference type="SAM" id="Phobius"/>
    </source>
</evidence>
<dbReference type="Pfam" id="PF00482">
    <property type="entry name" value="T2SSF"/>
    <property type="match status" value="1"/>
</dbReference>
<dbReference type="EMBL" id="LMWN01000084">
    <property type="protein sequence ID" value="KUM97371.1"/>
    <property type="molecule type" value="Genomic_DNA"/>
</dbReference>
<dbReference type="STRING" id="67386.AQI95_41875"/>
<keyword evidence="3 6" id="KW-0812">Transmembrane</keyword>
<evidence type="ECO:0000256" key="5">
    <source>
        <dbReference type="ARBA" id="ARBA00023136"/>
    </source>
</evidence>
<keyword evidence="10" id="KW-1185">Reference proteome</keyword>
<dbReference type="InterPro" id="IPR018076">
    <property type="entry name" value="T2SS_GspF_dom"/>
</dbReference>
<evidence type="ECO:0000313" key="10">
    <source>
        <dbReference type="Proteomes" id="UP000053127"/>
    </source>
</evidence>
<accession>A0A124HDF6</accession>